<dbReference type="Proteomes" id="UP000032670">
    <property type="component" value="Unassembled WGS sequence"/>
</dbReference>
<proteinExistence type="predicted"/>
<dbReference type="STRING" id="1231341.Abor_010_100"/>
<organism evidence="1 2">
    <name type="scientific">Acetobacter orientalis</name>
    <dbReference type="NCBI Taxonomy" id="146474"/>
    <lineage>
        <taxon>Bacteria</taxon>
        <taxon>Pseudomonadati</taxon>
        <taxon>Pseudomonadota</taxon>
        <taxon>Alphaproteobacteria</taxon>
        <taxon>Acetobacterales</taxon>
        <taxon>Acetobacteraceae</taxon>
        <taxon>Acetobacter</taxon>
    </lineage>
</organism>
<keyword evidence="2" id="KW-1185">Reference proteome</keyword>
<accession>A0A6N3SU66</accession>
<evidence type="ECO:0000313" key="1">
    <source>
        <dbReference type="EMBL" id="GAN65537.1"/>
    </source>
</evidence>
<protein>
    <submittedName>
        <fullName evidence="1">Uncharacterized protein</fullName>
    </submittedName>
</protein>
<dbReference type="AlphaFoldDB" id="A0A0D6NHJ9"/>
<accession>A0A0D6NHJ9</accession>
<comment type="caution">
    <text evidence="1">The sequence shown here is derived from an EMBL/GenBank/DDBJ whole genome shotgun (WGS) entry which is preliminary data.</text>
</comment>
<sequence length="97" mass="10712">MTSKTPIAQLASVLEAIPSEYASYLNVGDLRALVRLSIAPEAARSSYLPIVDTPRLCNMSKGRFRFVKLLANEERNLEAFSLTEEGLRLITSLSRGI</sequence>
<gene>
    <name evidence="1" type="ORF">Abor_010_100</name>
</gene>
<name>A0A0D6NHJ9_9PROT</name>
<evidence type="ECO:0000313" key="2">
    <source>
        <dbReference type="Proteomes" id="UP000032670"/>
    </source>
</evidence>
<dbReference type="EMBL" id="BAMX01000010">
    <property type="protein sequence ID" value="GAN65537.1"/>
    <property type="molecule type" value="Genomic_DNA"/>
</dbReference>
<reference evidence="1 2" key="1">
    <citation type="submission" date="2012-11" db="EMBL/GenBank/DDBJ databases">
        <title>Whole genome sequence of Acetobacter orientalis 21F-2.</title>
        <authorList>
            <person name="Azuma Y."/>
            <person name="Higashiura N."/>
            <person name="Hirakawa H."/>
            <person name="Matsushita K."/>
        </authorList>
    </citation>
    <scope>NUCLEOTIDE SEQUENCE [LARGE SCALE GENOMIC DNA]</scope>
    <source>
        <strain evidence="1 2">21F-2</strain>
    </source>
</reference>